<protein>
    <submittedName>
        <fullName evidence="2">Uncharacterized protein</fullName>
    </submittedName>
</protein>
<accession>A0A2T2Y8V4</accession>
<keyword evidence="1" id="KW-0472">Membrane</keyword>
<dbReference type="AlphaFoldDB" id="A0A2T2Y8V4"/>
<evidence type="ECO:0000313" key="2">
    <source>
        <dbReference type="EMBL" id="PSR51937.1"/>
    </source>
</evidence>
<dbReference type="EMBL" id="PYFT01000002">
    <property type="protein sequence ID" value="PSR51937.1"/>
    <property type="molecule type" value="Genomic_DNA"/>
</dbReference>
<proteinExistence type="predicted"/>
<dbReference type="Proteomes" id="UP000240357">
    <property type="component" value="Unassembled WGS sequence"/>
</dbReference>
<keyword evidence="1" id="KW-0812">Transmembrane</keyword>
<keyword evidence="3" id="KW-1185">Reference proteome</keyword>
<reference evidence="2 3" key="1">
    <citation type="submission" date="2018-03" db="EMBL/GenBank/DDBJ databases">
        <title>Adhaeribacter sp. HMF7605 Genome sequencing and assembly.</title>
        <authorList>
            <person name="Kang H."/>
            <person name="Kang J."/>
            <person name="Cha I."/>
            <person name="Kim H."/>
            <person name="Joh K."/>
        </authorList>
    </citation>
    <scope>NUCLEOTIDE SEQUENCE [LARGE SCALE GENOMIC DNA]</scope>
    <source>
        <strain evidence="2 3">HMF7605</strain>
    </source>
</reference>
<evidence type="ECO:0000313" key="3">
    <source>
        <dbReference type="Proteomes" id="UP000240357"/>
    </source>
</evidence>
<name>A0A2T2Y8V4_9BACT</name>
<sequence>MKLKYIGILVFGAALVSFTGPTALLVLIKGKNTTQVNNIKHNDNLRARRVKYEEARYSNTAEVDYLSQTKAAIIRDIKQRSAFETEPFEVSKIVFTSEKVKWVAGQKQVHLSFTYQLQYRKAKPQQLNGSILLASDADGKLFSSQVKI</sequence>
<organism evidence="2 3">
    <name type="scientific">Adhaeribacter arboris</name>
    <dbReference type="NCBI Taxonomy" id="2072846"/>
    <lineage>
        <taxon>Bacteria</taxon>
        <taxon>Pseudomonadati</taxon>
        <taxon>Bacteroidota</taxon>
        <taxon>Cytophagia</taxon>
        <taxon>Cytophagales</taxon>
        <taxon>Hymenobacteraceae</taxon>
        <taxon>Adhaeribacter</taxon>
    </lineage>
</organism>
<dbReference type="RefSeq" id="WP_106933758.1">
    <property type="nucleotide sequence ID" value="NZ_PYFT01000002.1"/>
</dbReference>
<keyword evidence="1" id="KW-1133">Transmembrane helix</keyword>
<feature type="transmembrane region" description="Helical" evidence="1">
    <location>
        <begin position="6"/>
        <end position="28"/>
    </location>
</feature>
<evidence type="ECO:0000256" key="1">
    <source>
        <dbReference type="SAM" id="Phobius"/>
    </source>
</evidence>
<gene>
    <name evidence="2" type="ORF">AHMF7605_28935</name>
</gene>
<comment type="caution">
    <text evidence="2">The sequence shown here is derived from an EMBL/GenBank/DDBJ whole genome shotgun (WGS) entry which is preliminary data.</text>
</comment>